<proteinExistence type="predicted"/>
<protein>
    <submittedName>
        <fullName evidence="1">Uncharacterized protein</fullName>
    </submittedName>
</protein>
<gene>
    <name evidence="1" type="ORF">Vadar_002509</name>
</gene>
<evidence type="ECO:0000313" key="2">
    <source>
        <dbReference type="Proteomes" id="UP000828048"/>
    </source>
</evidence>
<accession>A0ACB7X764</accession>
<evidence type="ECO:0000313" key="1">
    <source>
        <dbReference type="EMBL" id="KAH7836531.1"/>
    </source>
</evidence>
<name>A0ACB7X764_9ERIC</name>
<reference evidence="1 2" key="1">
    <citation type="journal article" date="2021" name="Hortic Res">
        <title>High-quality reference genome and annotation aids understanding of berry development for evergreen blueberry (Vaccinium darrowii).</title>
        <authorList>
            <person name="Yu J."/>
            <person name="Hulse-Kemp A.M."/>
            <person name="Babiker E."/>
            <person name="Staton M."/>
        </authorList>
    </citation>
    <scope>NUCLEOTIDE SEQUENCE [LARGE SCALE GENOMIC DNA]</scope>
    <source>
        <strain evidence="2">cv. NJ 8807/NJ 8810</strain>
        <tissue evidence="1">Young leaf</tissue>
    </source>
</reference>
<keyword evidence="2" id="KW-1185">Reference proteome</keyword>
<organism evidence="1 2">
    <name type="scientific">Vaccinium darrowii</name>
    <dbReference type="NCBI Taxonomy" id="229202"/>
    <lineage>
        <taxon>Eukaryota</taxon>
        <taxon>Viridiplantae</taxon>
        <taxon>Streptophyta</taxon>
        <taxon>Embryophyta</taxon>
        <taxon>Tracheophyta</taxon>
        <taxon>Spermatophyta</taxon>
        <taxon>Magnoliopsida</taxon>
        <taxon>eudicotyledons</taxon>
        <taxon>Gunneridae</taxon>
        <taxon>Pentapetalae</taxon>
        <taxon>asterids</taxon>
        <taxon>Ericales</taxon>
        <taxon>Ericaceae</taxon>
        <taxon>Vaccinioideae</taxon>
        <taxon>Vaccinieae</taxon>
        <taxon>Vaccinium</taxon>
    </lineage>
</organism>
<dbReference type="Proteomes" id="UP000828048">
    <property type="component" value="Chromosome 6"/>
</dbReference>
<dbReference type="EMBL" id="CM037156">
    <property type="protein sequence ID" value="KAH7836531.1"/>
    <property type="molecule type" value="Genomic_DNA"/>
</dbReference>
<comment type="caution">
    <text evidence="1">The sequence shown here is derived from an EMBL/GenBank/DDBJ whole genome shotgun (WGS) entry which is preliminary data.</text>
</comment>
<sequence>MGFSEGRNIHVNSINSLKAMVLKVVFLKGDRHWYTNGEVSKNPKASVIEWSREGEVVTQLMNGQEEVVVEKRAEKVGYNQYFQPACIMEESSSPQLKQNDDSNLQ</sequence>